<keyword evidence="2" id="KW-1185">Reference proteome</keyword>
<dbReference type="GO" id="GO:0016705">
    <property type="term" value="F:oxidoreductase activity, acting on paired donors, with incorporation or reduction of molecular oxygen"/>
    <property type="evidence" value="ECO:0007669"/>
    <property type="project" value="InterPro"/>
</dbReference>
<dbReference type="Proteomes" id="UP001146351">
    <property type="component" value="Unassembled WGS sequence"/>
</dbReference>
<dbReference type="GO" id="GO:0004497">
    <property type="term" value="F:monooxygenase activity"/>
    <property type="evidence" value="ECO:0007669"/>
    <property type="project" value="InterPro"/>
</dbReference>
<protein>
    <submittedName>
        <fullName evidence="1">Pisatin demethylase</fullName>
    </submittedName>
</protein>
<evidence type="ECO:0000313" key="1">
    <source>
        <dbReference type="EMBL" id="KAJ5184208.1"/>
    </source>
</evidence>
<evidence type="ECO:0000313" key="2">
    <source>
        <dbReference type="Proteomes" id="UP001146351"/>
    </source>
</evidence>
<dbReference type="AlphaFoldDB" id="A0A9W9M027"/>
<dbReference type="InterPro" id="IPR036396">
    <property type="entry name" value="Cyt_P450_sf"/>
</dbReference>
<accession>A0A9W9M027</accession>
<dbReference type="OrthoDB" id="3934656at2759"/>
<dbReference type="Gene3D" id="1.10.630.10">
    <property type="entry name" value="Cytochrome P450"/>
    <property type="match status" value="1"/>
</dbReference>
<organism evidence="1 2">
    <name type="scientific">Penicillium capsulatum</name>
    <dbReference type="NCBI Taxonomy" id="69766"/>
    <lineage>
        <taxon>Eukaryota</taxon>
        <taxon>Fungi</taxon>
        <taxon>Dikarya</taxon>
        <taxon>Ascomycota</taxon>
        <taxon>Pezizomycotina</taxon>
        <taxon>Eurotiomycetes</taxon>
        <taxon>Eurotiomycetidae</taxon>
        <taxon>Eurotiales</taxon>
        <taxon>Aspergillaceae</taxon>
        <taxon>Penicillium</taxon>
    </lineage>
</organism>
<reference evidence="1" key="1">
    <citation type="submission" date="2022-11" db="EMBL/GenBank/DDBJ databases">
        <authorList>
            <person name="Petersen C."/>
        </authorList>
    </citation>
    <scope>NUCLEOTIDE SEQUENCE</scope>
    <source>
        <strain evidence="1">IBT 21917</strain>
    </source>
</reference>
<proteinExistence type="predicted"/>
<dbReference type="EMBL" id="JAPQKO010000001">
    <property type="protein sequence ID" value="KAJ5184208.1"/>
    <property type="molecule type" value="Genomic_DNA"/>
</dbReference>
<name>A0A9W9M027_9EURO</name>
<reference evidence="1" key="2">
    <citation type="journal article" date="2023" name="IMA Fungus">
        <title>Comparative genomic study of the Penicillium genus elucidates a diverse pangenome and 15 lateral gene transfer events.</title>
        <authorList>
            <person name="Petersen C."/>
            <person name="Sorensen T."/>
            <person name="Nielsen M.R."/>
            <person name="Sondergaard T.E."/>
            <person name="Sorensen J.L."/>
            <person name="Fitzpatrick D.A."/>
            <person name="Frisvad J.C."/>
            <person name="Nielsen K.L."/>
        </authorList>
    </citation>
    <scope>NUCLEOTIDE SEQUENCE</scope>
    <source>
        <strain evidence="1">IBT 21917</strain>
    </source>
</reference>
<dbReference type="SUPFAM" id="SSF48264">
    <property type="entry name" value="Cytochrome P450"/>
    <property type="match status" value="1"/>
</dbReference>
<sequence length="91" mass="10110">MGRSLASTRELAIGILLERVAPEGGVELDGNYFQAGTVLGVNAWVVQRDHEVYGAEAADWRPGQWIEADPEQRKVMERTHFANGKPNEIFS</sequence>
<gene>
    <name evidence="1" type="ORF">N7492_001824</name>
</gene>
<comment type="caution">
    <text evidence="1">The sequence shown here is derived from an EMBL/GenBank/DDBJ whole genome shotgun (WGS) entry which is preliminary data.</text>
</comment>
<dbReference type="GO" id="GO:0005506">
    <property type="term" value="F:iron ion binding"/>
    <property type="evidence" value="ECO:0007669"/>
    <property type="project" value="InterPro"/>
</dbReference>
<dbReference type="GO" id="GO:0020037">
    <property type="term" value="F:heme binding"/>
    <property type="evidence" value="ECO:0007669"/>
    <property type="project" value="InterPro"/>
</dbReference>